<dbReference type="RefSeq" id="XP_020429453.1">
    <property type="nucleotide sequence ID" value="XM_020583266.1"/>
</dbReference>
<comment type="caution">
    <text evidence="4">The sequence shown here is derived from an EMBL/GenBank/DDBJ whole genome shotgun (WGS) entry which is preliminary data.</text>
</comment>
<sequence>MNNHNLVRIFTYIFLFINLLQIVSCDNFKDSQYNNHHQHNYQHNSFDFLLQQQQQQLKQLEQTTPIYNNNNIDNFNKILICTNQIPDEWQSDLYRGDLENGWKKGWSNLSESAIISQFNGSNDFDYSASLPENNVAYEGVAYALFQNQSHLLESLPIKFANINYTTIYNQHLLRFYLQINQINNTNNNSSSSDNNQNYNNNNSNNNNYNDDIDQPILTIKLNDSIIGELFPSNYSLDQYHLVTINVTQFANGSTYILRFNYKPSTLKNQLQTYQFIVDYISLVSVPTVLIENDIYVSTVGNDISGSGSIDNPFCSLQRAIASISSGYTIYLNDTYPLYKANKATVYAMDNLSKNLTVTSLGETEQSIAIGFTYPMMIVTGPNTTLKFSYLRLEDGISYNYRQAAIFTLGPDTAIELNAIKQFMGDGVNATVISTHFTCRVAIYNSSFLLNMASVFYLRAYSASFDNCTITSSNFGYIFIAINQNLNLTISNTIFETTSNVFLGVAFDSISVANATFDQVWTDDEVPDTIDNGNSIEFINCTFNQTIYRIMLHNIKNVLFESSVFYQLKAPGIIALNEGIGITTISKSLFTSIPQTTTLIPLISIQTNSYFPVTLVDTIFINNSCPLINIINNSSLIMHNITISNNTKVASLISSSSSSITMTQSTILNNQSPLLSSFMSLIKIVGCIVSKNYCPDYLPSPFMIFQQPLSVEISRTQFDTNNNFHLIKIENGLRVSMVSLQFYFCNIGQMITIIDNSIATLVNIQTFGLFLATTFPIVVESSQITLSESYFQSSTQAISLINSRFNLHNSVWDNIYSTDNRQLKTFNIVGSNGTFLDCVYNSSNPSGGIFAKDSSVTIVGTTFMDLASYQYSVGSINYSNFLFKHCKFQNIQTGEIMMYFRQSSAEFDNCIFSNITSPYTNIMAGLRSIIRIYNCEIFNTQSDLTGIDMISSHLYLVNSTIYSNIYLFYPFISVIDSGKLYINNVRYHQNQGTIKTGAATARIINSLFTENIQDEVLIDVTYTKLKMENTTFVDNGTPHQPSLIHGVFSSIEIIDSEFRAEIFDNIISVLSTSQGSLLIRNSTFKSLLLSSSLLILNKTTPIDIVGSSFFDMEGASGTIALFANCDQVVISDCQFKNNYANRVAAPGSHILYTEYPNSGGVFLVVNSVLWAINNIFKQNYASNSGGIITNIDSTSLFANSLFEENQVIVGSGAVCFTNQPTCYIGNCTDLNPCTYTPILKNRFIDNSVINGYGKYISSSPVGMSITLLNYDKIHPNTSFIIAVSEYDYYEQSILLLSSPISITLDLYLANGIRFQTFTIPSTLQGFFTQTFTLDLPVGTELNFVANSTNGFIGTFSINITQCEPGYMPSPNDNACTQCPTGSYGWDGKSCYSCKYYQTSQVICAGGTQISAMAGWWILPDSYPAKVYGCEPYICQLGKCREHQTGTLCNDCVSGYTKVKVYCEYCPDNINYYLVSGLVVFFFIYILLMTLYRLPSATAILNFLNCIQVVGVISFDIRYVLILPLFNFDVDYYPTTCLSNQLNYIWKKALSFVLLFLVTTLCSYLTIGKDLALAIFGRFSHYIVENRFNNEWFYIVFSQILTIYTPLAFISLSLVSCYKIGDEYVLSTDVSVKCFTNTHYPMFGIAIAVIVFILIGAPLFIFVQWRRQNRYYLKNFCKKYRPGFQFWDLILIARSLCFVCTTITTIYHINTKALILSTFGLFFTCINWLFSPYKEKSLNDLETHFGLVLCICAMVFNSRALDNSSFSVGAIISSIGFLCVLSMLYYLFSNIRSKRAGVSMIKDWGIQNERSNHRK</sequence>
<evidence type="ECO:0000313" key="5">
    <source>
        <dbReference type="Proteomes" id="UP000001396"/>
    </source>
</evidence>
<feature type="signal peptide" evidence="3">
    <location>
        <begin position="1"/>
        <end position="25"/>
    </location>
</feature>
<keyword evidence="5" id="KW-1185">Reference proteome</keyword>
<dbReference type="Proteomes" id="UP000001396">
    <property type="component" value="Unassembled WGS sequence"/>
</dbReference>
<dbReference type="Gene3D" id="2.160.20.10">
    <property type="entry name" value="Single-stranded right-handed beta-helix, Pectin lyase-like"/>
    <property type="match status" value="2"/>
</dbReference>
<feature type="region of interest" description="Disordered" evidence="1">
    <location>
        <begin position="187"/>
        <end position="209"/>
    </location>
</feature>
<evidence type="ECO:0008006" key="6">
    <source>
        <dbReference type="Google" id="ProtNLM"/>
    </source>
</evidence>
<dbReference type="InParanoid" id="D3BMW2"/>
<feature type="transmembrane region" description="Helical" evidence="2">
    <location>
        <begin position="1741"/>
        <end position="1758"/>
    </location>
</feature>
<feature type="transmembrane region" description="Helical" evidence="2">
    <location>
        <begin position="1764"/>
        <end position="1786"/>
    </location>
</feature>
<feature type="transmembrane region" description="Helical" evidence="2">
    <location>
        <begin position="1639"/>
        <end position="1663"/>
    </location>
</feature>
<dbReference type="SUPFAM" id="SSF51126">
    <property type="entry name" value="Pectin lyase-like"/>
    <property type="match status" value="2"/>
</dbReference>
<dbReference type="OMA" id="YIFIQIR"/>
<feature type="transmembrane region" description="Helical" evidence="2">
    <location>
        <begin position="1711"/>
        <end position="1729"/>
    </location>
</feature>
<dbReference type="InterPro" id="IPR011050">
    <property type="entry name" value="Pectin_lyase_fold/virulence"/>
</dbReference>
<accession>D3BMW2</accession>
<keyword evidence="2" id="KW-0472">Membrane</keyword>
<protein>
    <recommendedName>
        <fullName evidence="6">Transmembrane protein</fullName>
    </recommendedName>
</protein>
<feature type="transmembrane region" description="Helical" evidence="2">
    <location>
        <begin position="1547"/>
        <end position="1569"/>
    </location>
</feature>
<dbReference type="PANTHER" id="PTHR32158:SF21">
    <property type="match status" value="1"/>
</dbReference>
<reference evidence="4 5" key="1">
    <citation type="journal article" date="2011" name="Genome Res.">
        <title>Phylogeny-wide analysis of social amoeba genomes highlights ancient origins for complex intercellular communication.</title>
        <authorList>
            <person name="Heidel A.J."/>
            <person name="Lawal H.M."/>
            <person name="Felder M."/>
            <person name="Schilde C."/>
            <person name="Helps N.R."/>
            <person name="Tunggal B."/>
            <person name="Rivero F."/>
            <person name="John U."/>
            <person name="Schleicher M."/>
            <person name="Eichinger L."/>
            <person name="Platzer M."/>
            <person name="Noegel A.A."/>
            <person name="Schaap P."/>
            <person name="Gloeckner G."/>
        </authorList>
    </citation>
    <scope>NUCLEOTIDE SEQUENCE [LARGE SCALE GENOMIC DNA]</scope>
    <source>
        <strain evidence="5">ATCC 26659 / Pp 5 / PN500</strain>
    </source>
</reference>
<gene>
    <name evidence="4" type="ORF">PPL_12535</name>
</gene>
<evidence type="ECO:0000256" key="3">
    <source>
        <dbReference type="SAM" id="SignalP"/>
    </source>
</evidence>
<feature type="transmembrane region" description="Helical" evidence="2">
    <location>
        <begin position="1468"/>
        <end position="1489"/>
    </location>
</feature>
<keyword evidence="2" id="KW-0812">Transmembrane</keyword>
<feature type="transmembrane region" description="Helical" evidence="2">
    <location>
        <begin position="1590"/>
        <end position="1619"/>
    </location>
</feature>
<dbReference type="InterPro" id="IPR012334">
    <property type="entry name" value="Pectin_lyas_fold"/>
</dbReference>
<name>D3BMW2_HETP5</name>
<dbReference type="PANTHER" id="PTHR32158">
    <property type="entry name" value="RING-TYPE DOMAIN-CONTAINING PROTEIN"/>
    <property type="match status" value="1"/>
</dbReference>
<dbReference type="EMBL" id="ADBJ01000043">
    <property type="protein sequence ID" value="EFA77324.1"/>
    <property type="molecule type" value="Genomic_DNA"/>
</dbReference>
<feature type="chain" id="PRO_5003042363" description="Transmembrane protein" evidence="3">
    <location>
        <begin position="26"/>
        <end position="1813"/>
    </location>
</feature>
<proteinExistence type="predicted"/>
<organism evidence="4 5">
    <name type="scientific">Heterostelium pallidum (strain ATCC 26659 / Pp 5 / PN500)</name>
    <name type="common">Cellular slime mold</name>
    <name type="synonym">Polysphondylium pallidum</name>
    <dbReference type="NCBI Taxonomy" id="670386"/>
    <lineage>
        <taxon>Eukaryota</taxon>
        <taxon>Amoebozoa</taxon>
        <taxon>Evosea</taxon>
        <taxon>Eumycetozoa</taxon>
        <taxon>Dictyostelia</taxon>
        <taxon>Acytosteliales</taxon>
        <taxon>Acytosteliaceae</taxon>
        <taxon>Heterostelium</taxon>
    </lineage>
</organism>
<feature type="transmembrane region" description="Helical" evidence="2">
    <location>
        <begin position="1684"/>
        <end position="1705"/>
    </location>
</feature>
<keyword evidence="3" id="KW-0732">Signal</keyword>
<evidence type="ECO:0000313" key="4">
    <source>
        <dbReference type="EMBL" id="EFA77324.1"/>
    </source>
</evidence>
<feature type="transmembrane region" description="Helical" evidence="2">
    <location>
        <begin position="1501"/>
        <end position="1524"/>
    </location>
</feature>
<keyword evidence="2" id="KW-1133">Transmembrane helix</keyword>
<evidence type="ECO:0000256" key="2">
    <source>
        <dbReference type="SAM" id="Phobius"/>
    </source>
</evidence>
<dbReference type="GeneID" id="31368002"/>
<evidence type="ECO:0000256" key="1">
    <source>
        <dbReference type="SAM" id="MobiDB-lite"/>
    </source>
</evidence>